<reference evidence="1 2" key="1">
    <citation type="submission" date="2019-12" db="EMBL/GenBank/DDBJ databases">
        <title>Genomic-based taxomic classification of the family Erythrobacteraceae.</title>
        <authorList>
            <person name="Xu L."/>
        </authorList>
    </citation>
    <scope>NUCLEOTIDE SEQUENCE [LARGE SCALE GENOMIC DNA]</scope>
    <source>
        <strain evidence="1 2">MCCC 1K01500</strain>
    </source>
</reference>
<organism evidence="1 2">
    <name type="scientific">Croceibacterium salegens</name>
    <dbReference type="NCBI Taxonomy" id="1737568"/>
    <lineage>
        <taxon>Bacteria</taxon>
        <taxon>Pseudomonadati</taxon>
        <taxon>Pseudomonadota</taxon>
        <taxon>Alphaproteobacteria</taxon>
        <taxon>Sphingomonadales</taxon>
        <taxon>Erythrobacteraceae</taxon>
        <taxon>Croceibacterium</taxon>
    </lineage>
</organism>
<keyword evidence="2" id="KW-1185">Reference proteome</keyword>
<accession>A0A6I4SYU0</accession>
<dbReference type="AlphaFoldDB" id="A0A6I4SYU0"/>
<dbReference type="Proteomes" id="UP000433652">
    <property type="component" value="Unassembled WGS sequence"/>
</dbReference>
<name>A0A6I4SYU0_9SPHN</name>
<sequence>MTENFLCSRRFLMAGMAGTASLLGLPIGALAVDRVPALSARGPHFAYFNDALLTDPTGHLPAYRRPAGYRGARRESQMVPDGWG</sequence>
<evidence type="ECO:0000313" key="2">
    <source>
        <dbReference type="Proteomes" id="UP000433652"/>
    </source>
</evidence>
<comment type="caution">
    <text evidence="1">The sequence shown here is derived from an EMBL/GenBank/DDBJ whole genome shotgun (WGS) entry which is preliminary data.</text>
</comment>
<dbReference type="EMBL" id="WTYM01000042">
    <property type="protein sequence ID" value="MXO59946.1"/>
    <property type="molecule type" value="Genomic_DNA"/>
</dbReference>
<protein>
    <submittedName>
        <fullName evidence="1">Uncharacterized protein</fullName>
    </submittedName>
</protein>
<dbReference type="PROSITE" id="PS51318">
    <property type="entry name" value="TAT"/>
    <property type="match status" value="1"/>
</dbReference>
<proteinExistence type="predicted"/>
<evidence type="ECO:0000313" key="1">
    <source>
        <dbReference type="EMBL" id="MXO59946.1"/>
    </source>
</evidence>
<dbReference type="RefSeq" id="WP_159794875.1">
    <property type="nucleotide sequence ID" value="NZ_WTYM01000042.1"/>
</dbReference>
<dbReference type="InterPro" id="IPR006311">
    <property type="entry name" value="TAT_signal"/>
</dbReference>
<gene>
    <name evidence="1" type="ORF">GRI89_10385</name>
</gene>